<organism evidence="1">
    <name type="scientific">Anguilla anguilla</name>
    <name type="common">European freshwater eel</name>
    <name type="synonym">Muraena anguilla</name>
    <dbReference type="NCBI Taxonomy" id="7936"/>
    <lineage>
        <taxon>Eukaryota</taxon>
        <taxon>Metazoa</taxon>
        <taxon>Chordata</taxon>
        <taxon>Craniata</taxon>
        <taxon>Vertebrata</taxon>
        <taxon>Euteleostomi</taxon>
        <taxon>Actinopterygii</taxon>
        <taxon>Neopterygii</taxon>
        <taxon>Teleostei</taxon>
        <taxon>Anguilliformes</taxon>
        <taxon>Anguillidae</taxon>
        <taxon>Anguilla</taxon>
    </lineage>
</organism>
<reference evidence="1" key="1">
    <citation type="submission" date="2014-11" db="EMBL/GenBank/DDBJ databases">
        <authorList>
            <person name="Amaro Gonzalez C."/>
        </authorList>
    </citation>
    <scope>NUCLEOTIDE SEQUENCE</scope>
</reference>
<evidence type="ECO:0000313" key="1">
    <source>
        <dbReference type="EMBL" id="JAH31508.1"/>
    </source>
</evidence>
<sequence>MLFLHYIYLADPKRRTVSAISFPQHITATQHVSYFHKFLNKLCRVITKVRPFSFWNSMGDFVD</sequence>
<dbReference type="EMBL" id="GBXM01077069">
    <property type="protein sequence ID" value="JAH31508.1"/>
    <property type="molecule type" value="Transcribed_RNA"/>
</dbReference>
<name>A0A0E9RTB4_ANGAN</name>
<reference evidence="1" key="2">
    <citation type="journal article" date="2015" name="Fish Shellfish Immunol.">
        <title>Early steps in the European eel (Anguilla anguilla)-Vibrio vulnificus interaction in the gills: Role of the RtxA13 toxin.</title>
        <authorList>
            <person name="Callol A."/>
            <person name="Pajuelo D."/>
            <person name="Ebbesson L."/>
            <person name="Teles M."/>
            <person name="MacKenzie S."/>
            <person name="Amaro C."/>
        </authorList>
    </citation>
    <scope>NUCLEOTIDE SEQUENCE</scope>
</reference>
<protein>
    <submittedName>
        <fullName evidence="1">Uncharacterized protein</fullName>
    </submittedName>
</protein>
<accession>A0A0E9RTB4</accession>
<dbReference type="AlphaFoldDB" id="A0A0E9RTB4"/>
<proteinExistence type="predicted"/>